<organism evidence="2">
    <name type="scientific">mine drainage metagenome</name>
    <dbReference type="NCBI Taxonomy" id="410659"/>
    <lineage>
        <taxon>unclassified sequences</taxon>
        <taxon>metagenomes</taxon>
        <taxon>ecological metagenomes</taxon>
    </lineage>
</organism>
<comment type="caution">
    <text evidence="2">The sequence shown here is derived from an EMBL/GenBank/DDBJ whole genome shotgun (WGS) entry which is preliminary data.</text>
</comment>
<dbReference type="AlphaFoldDB" id="T1BU40"/>
<dbReference type="InterPro" id="IPR027417">
    <property type="entry name" value="P-loop_NTPase"/>
</dbReference>
<dbReference type="Pfam" id="PF13481">
    <property type="entry name" value="AAA_25"/>
    <property type="match status" value="1"/>
</dbReference>
<feature type="compositionally biased region" description="Basic and acidic residues" evidence="1">
    <location>
        <begin position="1"/>
        <end position="20"/>
    </location>
</feature>
<name>T1BU40_9ZZZZ</name>
<evidence type="ECO:0000256" key="1">
    <source>
        <dbReference type="SAM" id="MobiDB-lite"/>
    </source>
</evidence>
<accession>T1BU40</accession>
<keyword evidence="2" id="KW-0067">ATP-binding</keyword>
<keyword evidence="2" id="KW-0547">Nucleotide-binding</keyword>
<gene>
    <name evidence="2" type="ORF">B2A_05137</name>
</gene>
<keyword evidence="2" id="KW-0347">Helicase</keyword>
<protein>
    <submittedName>
        <fullName evidence="2">DNA helicase</fullName>
    </submittedName>
</protein>
<feature type="non-terminal residue" evidence="2">
    <location>
        <position position="170"/>
    </location>
</feature>
<dbReference type="Gene3D" id="3.40.50.300">
    <property type="entry name" value="P-loop containing nucleotide triphosphate hydrolases"/>
    <property type="match status" value="1"/>
</dbReference>
<keyword evidence="2" id="KW-0378">Hydrolase</keyword>
<dbReference type="SUPFAM" id="SSF52540">
    <property type="entry name" value="P-loop containing nucleoside triphosphate hydrolases"/>
    <property type="match status" value="1"/>
</dbReference>
<sequence>MNALRDDPRWRDGNSWRDDPPTTEQPPLPLPRLDLAAAFATPPPPLDFVLPGFVEGAVGSIVAAGATGKSFFALQLAVHLAGGADTLELAGVSGWEPTTGRVLYLGGEDPEGVLAQRMYAIGQRLSPDQQAAAAENLHAAALVGMGARIDDLRWQQRIEHAAQGCRLVIV</sequence>
<feature type="region of interest" description="Disordered" evidence="1">
    <location>
        <begin position="1"/>
        <end position="30"/>
    </location>
</feature>
<reference evidence="2" key="2">
    <citation type="journal article" date="2014" name="ISME J.">
        <title>Microbial stratification in low pH oxic and suboxic macroscopic growths along an acid mine drainage.</title>
        <authorList>
            <person name="Mendez-Garcia C."/>
            <person name="Mesa V."/>
            <person name="Sprenger R.R."/>
            <person name="Richter M."/>
            <person name="Diez M.S."/>
            <person name="Solano J."/>
            <person name="Bargiela R."/>
            <person name="Golyshina O.V."/>
            <person name="Manteca A."/>
            <person name="Ramos J.L."/>
            <person name="Gallego J.R."/>
            <person name="Llorente I."/>
            <person name="Martins Dos Santos V.A."/>
            <person name="Jensen O.N."/>
            <person name="Pelaez A.I."/>
            <person name="Sanchez J."/>
            <person name="Ferrer M."/>
        </authorList>
    </citation>
    <scope>NUCLEOTIDE SEQUENCE</scope>
</reference>
<dbReference type="GO" id="GO:0004386">
    <property type="term" value="F:helicase activity"/>
    <property type="evidence" value="ECO:0007669"/>
    <property type="project" value="UniProtKB-KW"/>
</dbReference>
<proteinExistence type="predicted"/>
<evidence type="ECO:0000313" key="2">
    <source>
        <dbReference type="EMBL" id="EQD56689.1"/>
    </source>
</evidence>
<reference evidence="2" key="1">
    <citation type="submission" date="2013-08" db="EMBL/GenBank/DDBJ databases">
        <authorList>
            <person name="Mendez C."/>
            <person name="Richter M."/>
            <person name="Ferrer M."/>
            <person name="Sanchez J."/>
        </authorList>
    </citation>
    <scope>NUCLEOTIDE SEQUENCE</scope>
</reference>
<dbReference type="EMBL" id="AUZZ01003533">
    <property type="protein sequence ID" value="EQD56689.1"/>
    <property type="molecule type" value="Genomic_DNA"/>
</dbReference>